<comment type="subcellular location">
    <subcellularLocation>
        <location evidence="1">Periplasm</location>
    </subcellularLocation>
</comment>
<dbReference type="OMA" id="HFNLPWH"/>
<evidence type="ECO:0000313" key="5">
    <source>
        <dbReference type="EMBL" id="AOW02880.1"/>
    </source>
</evidence>
<dbReference type="KEGG" id="yli:2909735"/>
<dbReference type="Gene3D" id="3.40.190.10">
    <property type="entry name" value="Periplasmic binding protein-like II"/>
    <property type="match status" value="2"/>
</dbReference>
<organism evidence="5 7">
    <name type="scientific">Yarrowia lipolytica</name>
    <name type="common">Candida lipolytica</name>
    <dbReference type="NCBI Taxonomy" id="4952"/>
    <lineage>
        <taxon>Eukaryota</taxon>
        <taxon>Fungi</taxon>
        <taxon>Dikarya</taxon>
        <taxon>Ascomycota</taxon>
        <taxon>Saccharomycotina</taxon>
        <taxon>Dipodascomycetes</taxon>
        <taxon>Dipodascales</taxon>
        <taxon>Dipodascales incertae sedis</taxon>
        <taxon>Yarrowia</taxon>
    </lineage>
</organism>
<name>A0A1D8NB93_YARLL</name>
<keyword evidence="3" id="KW-0732">Signal</keyword>
<dbReference type="Proteomes" id="UP000182444">
    <property type="component" value="Chromosome 1C"/>
</dbReference>
<dbReference type="EMBL" id="CP017555">
    <property type="protein sequence ID" value="AOW02880.1"/>
    <property type="molecule type" value="Genomic_DNA"/>
</dbReference>
<dbReference type="EMBL" id="KZ859000">
    <property type="protein sequence ID" value="RDW25489.1"/>
    <property type="molecule type" value="Genomic_DNA"/>
</dbReference>
<dbReference type="GO" id="GO:0042597">
    <property type="term" value="C:periplasmic space"/>
    <property type="evidence" value="ECO:0007669"/>
    <property type="project" value="UniProtKB-SubCell"/>
</dbReference>
<protein>
    <recommendedName>
        <fullName evidence="4">Ca3427-like PBP 2 domain-containing protein</fullName>
    </recommendedName>
</protein>
<evidence type="ECO:0000256" key="1">
    <source>
        <dbReference type="ARBA" id="ARBA00004418"/>
    </source>
</evidence>
<dbReference type="CDD" id="cd13637">
    <property type="entry name" value="PBP2_Ca3427_like"/>
    <property type="match status" value="1"/>
</dbReference>
<dbReference type="Proteomes" id="UP000256601">
    <property type="component" value="Unassembled WGS sequence"/>
</dbReference>
<evidence type="ECO:0000313" key="8">
    <source>
        <dbReference type="Proteomes" id="UP000256601"/>
    </source>
</evidence>
<evidence type="ECO:0000259" key="4">
    <source>
        <dbReference type="Pfam" id="PF22384"/>
    </source>
</evidence>
<dbReference type="PANTHER" id="PTHR30024">
    <property type="entry name" value="ALIPHATIC SULFONATES-BINDING PROTEIN-RELATED"/>
    <property type="match status" value="1"/>
</dbReference>
<evidence type="ECO:0000313" key="7">
    <source>
        <dbReference type="Proteomes" id="UP000182444"/>
    </source>
</evidence>
<dbReference type="VEuPathDB" id="FungiDB:YALI0_C14652g"/>
<comment type="similarity">
    <text evidence="2">Belongs to the bacterial solute-binding protein SsuA/TauA family.</text>
</comment>
<dbReference type="eggNOG" id="ENOG502QRHZ">
    <property type="taxonomic scope" value="Eukaryota"/>
</dbReference>
<dbReference type="PANTHER" id="PTHR30024:SF47">
    <property type="entry name" value="TAURINE-BINDING PERIPLASMIC PROTEIN"/>
    <property type="match status" value="1"/>
</dbReference>
<feature type="domain" description="Ca3427-like PBP 2" evidence="4">
    <location>
        <begin position="97"/>
        <end position="194"/>
    </location>
</feature>
<dbReference type="VEuPathDB" id="FungiDB:YALI1_C20396g"/>
<evidence type="ECO:0000256" key="3">
    <source>
        <dbReference type="ARBA" id="ARBA00022729"/>
    </source>
</evidence>
<dbReference type="InterPro" id="IPR054364">
    <property type="entry name" value="Ca3427-like_PBP2"/>
</dbReference>
<reference evidence="6 8" key="2">
    <citation type="submission" date="2018-07" db="EMBL/GenBank/DDBJ databases">
        <title>Draft Genome Assemblies for Five Robust Yarrowia lipolytica Strains Exhibiting High Lipid Production and Pentose Sugar Utilization and Sugar Alcohol Secretion from Undetoxified Lignocellulosic Biomass Hydrolysates.</title>
        <authorList>
            <consortium name="DOE Joint Genome Institute"/>
            <person name="Walker C."/>
            <person name="Ryu S."/>
            <person name="Na H."/>
            <person name="Zane M."/>
            <person name="LaButti K."/>
            <person name="Lipzen A."/>
            <person name="Haridas S."/>
            <person name="Barry K."/>
            <person name="Grigoriev I.V."/>
            <person name="Quarterman J."/>
            <person name="Slininger P."/>
            <person name="Dien B."/>
            <person name="Trinh C.T."/>
        </authorList>
    </citation>
    <scope>NUCLEOTIDE SEQUENCE [LARGE SCALE GENOMIC DNA]</scope>
    <source>
        <strain evidence="6 8">YB392</strain>
    </source>
</reference>
<reference evidence="5 7" key="1">
    <citation type="journal article" date="2016" name="PLoS ONE">
        <title>Sequence Assembly of Yarrowia lipolytica Strain W29/CLIB89 Shows Transposable Element Diversity.</title>
        <authorList>
            <person name="Magnan C."/>
            <person name="Yu J."/>
            <person name="Chang I."/>
            <person name="Jahn E."/>
            <person name="Kanomata Y."/>
            <person name="Wu J."/>
            <person name="Zeller M."/>
            <person name="Oakes M."/>
            <person name="Baldi P."/>
            <person name="Sandmeyer S."/>
        </authorList>
    </citation>
    <scope>NUCLEOTIDE SEQUENCE [LARGE SCALE GENOMIC DNA]</scope>
    <source>
        <strain evidence="5">CLIB89</strain>
        <strain evidence="7">CLIB89(W29)</strain>
    </source>
</reference>
<dbReference type="SUPFAM" id="SSF53850">
    <property type="entry name" value="Periplasmic binding protein-like II"/>
    <property type="match status" value="1"/>
</dbReference>
<dbReference type="Pfam" id="PF22384">
    <property type="entry name" value="PBP2_Ca3427_like"/>
    <property type="match status" value="1"/>
</dbReference>
<gene>
    <name evidence="6" type="ORF">B0I71DRAFT_132491</name>
    <name evidence="5" type="ORF">YALI1_C20396g</name>
</gene>
<dbReference type="GeneID" id="2909735"/>
<sequence>MLKSGLSKMVNNIKVGFVPEHFSTPLFFAQTHGYYAQNGISVDLKPFPSGSGHMIQSLESGEIDYAIGLTEAFVAGIGKGMTHYKVVGTYVDTPLCWAISSGSDRADITSEDQLEGKTLGISRIGSGSYVMPFVLAHNKGWNKEFNWEILTNFKNLRDSVNHTGEVNKSDAFMWEVFTQKKYYDSGEIKKIGQIYTPWPSWVIVEKTGLPKSEETTPALLKSINQGIDYFNKHQEEAVEHIYTTLDYSKEDATAWLDTVKFADDVAKIDMKKVITNTVDMLKEAKMLDKEADDKVYVKEYDI</sequence>
<accession>A0A1D8NB93</accession>
<dbReference type="AlphaFoldDB" id="A0A1D8NB93"/>
<proteinExistence type="inferred from homology"/>
<evidence type="ECO:0000256" key="2">
    <source>
        <dbReference type="ARBA" id="ARBA00010742"/>
    </source>
</evidence>
<evidence type="ECO:0000313" key="6">
    <source>
        <dbReference type="EMBL" id="RDW25489.1"/>
    </source>
</evidence>
<dbReference type="Pfam" id="PF13379">
    <property type="entry name" value="NMT1_2"/>
    <property type="match status" value="1"/>
</dbReference>